<dbReference type="OrthoDB" id="20772at2759"/>
<dbReference type="STRING" id="75743.A0A401PBV0"/>
<name>A0A401PBV0_SCYTO</name>
<evidence type="ECO:0000313" key="4">
    <source>
        <dbReference type="Proteomes" id="UP000288216"/>
    </source>
</evidence>
<dbReference type="SUPFAM" id="SSF47095">
    <property type="entry name" value="HMG-box"/>
    <property type="match status" value="1"/>
</dbReference>
<feature type="compositionally biased region" description="Polar residues" evidence="1">
    <location>
        <begin position="271"/>
        <end position="285"/>
    </location>
</feature>
<organism evidence="3 4">
    <name type="scientific">Scyliorhinus torazame</name>
    <name type="common">Cloudy catshark</name>
    <name type="synonym">Catulus torazame</name>
    <dbReference type="NCBI Taxonomy" id="75743"/>
    <lineage>
        <taxon>Eukaryota</taxon>
        <taxon>Metazoa</taxon>
        <taxon>Chordata</taxon>
        <taxon>Craniata</taxon>
        <taxon>Vertebrata</taxon>
        <taxon>Chondrichthyes</taxon>
        <taxon>Elasmobranchii</taxon>
        <taxon>Galeomorphii</taxon>
        <taxon>Galeoidea</taxon>
        <taxon>Carcharhiniformes</taxon>
        <taxon>Scyliorhinidae</taxon>
        <taxon>Scyliorhinus</taxon>
    </lineage>
</organism>
<dbReference type="Proteomes" id="UP000288216">
    <property type="component" value="Unassembled WGS sequence"/>
</dbReference>
<dbReference type="PANTHER" id="PTHR23099:SF0">
    <property type="entry name" value="GERM CELL NUCLEAR ACIDIC PROTEIN"/>
    <property type="match status" value="1"/>
</dbReference>
<feature type="compositionally biased region" description="Polar residues" evidence="1">
    <location>
        <begin position="293"/>
        <end position="315"/>
    </location>
</feature>
<dbReference type="PANTHER" id="PTHR23099">
    <property type="entry name" value="TRANSCRIPTIONAL REGULATOR"/>
    <property type="match status" value="1"/>
</dbReference>
<evidence type="ECO:0000256" key="1">
    <source>
        <dbReference type="SAM" id="MobiDB-lite"/>
    </source>
</evidence>
<comment type="caution">
    <text evidence="3">The sequence shown here is derived from an EMBL/GenBank/DDBJ whole genome shotgun (WGS) entry which is preliminary data.</text>
</comment>
<feature type="domain" description="SprT-like" evidence="2">
    <location>
        <begin position="442"/>
        <end position="600"/>
    </location>
</feature>
<feature type="region of interest" description="Disordered" evidence="1">
    <location>
        <begin position="263"/>
        <end position="320"/>
    </location>
</feature>
<gene>
    <name evidence="3" type="ORF">scyTo_0005718</name>
</gene>
<protein>
    <recommendedName>
        <fullName evidence="2">SprT-like domain-containing protein</fullName>
    </recommendedName>
</protein>
<dbReference type="SMART" id="SM00731">
    <property type="entry name" value="SprT"/>
    <property type="match status" value="1"/>
</dbReference>
<dbReference type="OMA" id="NYKYTYQ"/>
<sequence>MVIQMNSAQMDEETRSLFQRVAGRLGWTQHGGLNAIEAQLQERIKKSKQPVQDNCEDAAINLESETEESPNTCDSCVCKLLLSSSEDEAELSPKITPGNRQEECALTNKVGVNSDIIHTRPLNTDSTSRCISRTKNKRPDYVSELSTDSSADENYEKFLMHVKTLNKSQKHKACRENDDCLKDFIVSDDSSLDELDINGIVETEQSADNEQPEPIRRNNVPVNECSVEAIHTTPTTSRSMVSLSNNTEDYFVKSLPIDRLLDKRKKKRSEQQGSFTSGMLDSILSTEPMGSEAGNSSNHPIYSKQLNEMSDPSDTSSDDFESVFQRIKNKTLRTPALTSSKLNGRRMVVTEPVKRKPCSNTLGKKRKPTAKIYVPIDPPPSKPMKGVLSEFTSLSQVPDFSNVFGSRSEHGVSQKCLTPGCFLQDLTLSSSKYVKNFKQNREELTQELYNLYNESVFQQKLPEKLVITWNKKMRKTAGYCVTGQKRDGILQRYARIELSEKVCDSAERLRDTLIHELCHAATWLINNVRDGHGPFWKLYAQKSILIHPELPMVTRCHTYEINYKYTYQCSKCKNMIGRHSKSLDTQRFVCALCTGPLVLLTSMLKDGTPAKKDLAPFAKFVKENYGSTKKEHKGLQHAEVMRKLSADFAKMTHI</sequence>
<dbReference type="Pfam" id="PF10263">
    <property type="entry name" value="SprT-like"/>
    <property type="match status" value="1"/>
</dbReference>
<evidence type="ECO:0000259" key="2">
    <source>
        <dbReference type="SMART" id="SM00731"/>
    </source>
</evidence>
<dbReference type="InterPro" id="IPR035240">
    <property type="entry name" value="SprT_Zn_ribbon"/>
</dbReference>
<accession>A0A401PBV0</accession>
<dbReference type="InterPro" id="IPR036910">
    <property type="entry name" value="HMG_box_dom_sf"/>
</dbReference>
<dbReference type="AlphaFoldDB" id="A0A401PBV0"/>
<reference evidence="3 4" key="1">
    <citation type="journal article" date="2018" name="Nat. Ecol. Evol.">
        <title>Shark genomes provide insights into elasmobranch evolution and the origin of vertebrates.</title>
        <authorList>
            <person name="Hara Y"/>
            <person name="Yamaguchi K"/>
            <person name="Onimaru K"/>
            <person name="Kadota M"/>
            <person name="Koyanagi M"/>
            <person name="Keeley SD"/>
            <person name="Tatsumi K"/>
            <person name="Tanaka K"/>
            <person name="Motone F"/>
            <person name="Kageyama Y"/>
            <person name="Nozu R"/>
            <person name="Adachi N"/>
            <person name="Nishimura O"/>
            <person name="Nakagawa R"/>
            <person name="Tanegashima C"/>
            <person name="Kiyatake I"/>
            <person name="Matsumoto R"/>
            <person name="Murakumo K"/>
            <person name="Nishida K"/>
            <person name="Terakita A"/>
            <person name="Kuratani S"/>
            <person name="Sato K"/>
            <person name="Hyodo S Kuraku.S."/>
        </authorList>
    </citation>
    <scope>NUCLEOTIDE SEQUENCE [LARGE SCALE GENOMIC DNA]</scope>
</reference>
<dbReference type="EMBL" id="BFAA01001826">
    <property type="protein sequence ID" value="GCB70594.1"/>
    <property type="molecule type" value="Genomic_DNA"/>
</dbReference>
<keyword evidence="4" id="KW-1185">Reference proteome</keyword>
<dbReference type="GO" id="GO:0005634">
    <property type="term" value="C:nucleus"/>
    <property type="evidence" value="ECO:0007669"/>
    <property type="project" value="TreeGrafter"/>
</dbReference>
<dbReference type="Pfam" id="PF17283">
    <property type="entry name" value="Zn_ribbon_SprT"/>
    <property type="match status" value="1"/>
</dbReference>
<evidence type="ECO:0000313" key="3">
    <source>
        <dbReference type="EMBL" id="GCB70594.1"/>
    </source>
</evidence>
<proteinExistence type="predicted"/>
<dbReference type="GO" id="GO:0006974">
    <property type="term" value="P:DNA damage response"/>
    <property type="evidence" value="ECO:0007669"/>
    <property type="project" value="UniProtKB-ARBA"/>
</dbReference>
<dbReference type="InterPro" id="IPR006640">
    <property type="entry name" value="SprT-like_domain"/>
</dbReference>